<evidence type="ECO:0000256" key="1">
    <source>
        <dbReference type="SAM" id="SignalP"/>
    </source>
</evidence>
<dbReference type="OrthoDB" id="9658at2759"/>
<keyword evidence="3" id="KW-1185">Reference proteome</keyword>
<dbReference type="AlphaFoldDB" id="A0A2V3IIT7"/>
<reference evidence="2 3" key="1">
    <citation type="journal article" date="2018" name="Mol. Biol. Evol.">
        <title>Analysis of the draft genome of the red seaweed Gracilariopsis chorda provides insights into genome size evolution in Rhodophyta.</title>
        <authorList>
            <person name="Lee J."/>
            <person name="Yang E.C."/>
            <person name="Graf L."/>
            <person name="Yang J.H."/>
            <person name="Qiu H."/>
            <person name="Zel Zion U."/>
            <person name="Chan C.X."/>
            <person name="Stephens T.G."/>
            <person name="Weber A.P.M."/>
            <person name="Boo G.H."/>
            <person name="Boo S.M."/>
            <person name="Kim K.M."/>
            <person name="Shin Y."/>
            <person name="Jung M."/>
            <person name="Lee S.J."/>
            <person name="Yim H.S."/>
            <person name="Lee J.H."/>
            <person name="Bhattacharya D."/>
            <person name="Yoon H.S."/>
        </authorList>
    </citation>
    <scope>NUCLEOTIDE SEQUENCE [LARGE SCALE GENOMIC DNA]</scope>
    <source>
        <strain evidence="2 3">SKKU-2015</strain>
        <tissue evidence="2">Whole body</tissue>
    </source>
</reference>
<accession>A0A2V3IIT7</accession>
<comment type="caution">
    <text evidence="2">The sequence shown here is derived from an EMBL/GenBank/DDBJ whole genome shotgun (WGS) entry which is preliminary data.</text>
</comment>
<protein>
    <recommendedName>
        <fullName evidence="4">DNA/RNA non-specific endonuclease</fullName>
    </recommendedName>
</protein>
<dbReference type="EMBL" id="NBIV01000180">
    <property type="protein sequence ID" value="PXF42015.1"/>
    <property type="molecule type" value="Genomic_DNA"/>
</dbReference>
<evidence type="ECO:0008006" key="4">
    <source>
        <dbReference type="Google" id="ProtNLM"/>
    </source>
</evidence>
<feature type="signal peptide" evidence="1">
    <location>
        <begin position="1"/>
        <end position="21"/>
    </location>
</feature>
<proteinExistence type="predicted"/>
<feature type="chain" id="PRO_5015841625" description="DNA/RNA non-specific endonuclease" evidence="1">
    <location>
        <begin position="22"/>
        <end position="283"/>
    </location>
</feature>
<name>A0A2V3IIT7_9FLOR</name>
<evidence type="ECO:0000313" key="2">
    <source>
        <dbReference type="EMBL" id="PXF42015.1"/>
    </source>
</evidence>
<keyword evidence="1" id="KW-0732">Signal</keyword>
<evidence type="ECO:0000313" key="3">
    <source>
        <dbReference type="Proteomes" id="UP000247409"/>
    </source>
</evidence>
<dbReference type="Proteomes" id="UP000247409">
    <property type="component" value="Unassembled WGS sequence"/>
</dbReference>
<dbReference type="InterPro" id="IPR044929">
    <property type="entry name" value="DNA/RNA_non-sp_Endonuclease_sf"/>
</dbReference>
<organism evidence="2 3">
    <name type="scientific">Gracilariopsis chorda</name>
    <dbReference type="NCBI Taxonomy" id="448386"/>
    <lineage>
        <taxon>Eukaryota</taxon>
        <taxon>Rhodophyta</taxon>
        <taxon>Florideophyceae</taxon>
        <taxon>Rhodymeniophycidae</taxon>
        <taxon>Gracilariales</taxon>
        <taxon>Gracilariaceae</taxon>
        <taxon>Gracilariopsis</taxon>
    </lineage>
</organism>
<dbReference type="Gene3D" id="3.40.570.10">
    <property type="entry name" value="Extracellular Endonuclease, subunit A"/>
    <property type="match status" value="1"/>
</dbReference>
<sequence>MMHFFQPFIAALLLFLPIASGASIPDEIITTGDSIKLSNLQRVVVTGNLSILEEDEFDLESEARNSVARPTRFATFNDQANINRFAAANIANTGAGITYTQGNNNNGQNMFNVQATQATVRVTATSYAARLGSSAYNNGCPPGWNAMLAQVGGNVNRVHRGHLVPQRLGGSGLDVRNIVAMYGRVNSRHLAIWERMVNAAFDNNLVPQPECIEYRCIAYYGAAGRDSPDAVRTTAWLIRPGQPNRVWFDVTIPNQPNLAGTAAHIHIDDTANMFPSLNNRGRP</sequence>
<gene>
    <name evidence="2" type="ORF">BWQ96_08265</name>
</gene>